<dbReference type="SMART" id="SM00342">
    <property type="entry name" value="HTH_ARAC"/>
    <property type="match status" value="1"/>
</dbReference>
<evidence type="ECO:0000256" key="3">
    <source>
        <dbReference type="ARBA" id="ARBA00023163"/>
    </source>
</evidence>
<dbReference type="EMBL" id="QJJV01000003">
    <property type="protein sequence ID" value="PXX19304.1"/>
    <property type="molecule type" value="Genomic_DNA"/>
</dbReference>
<dbReference type="InterPro" id="IPR018060">
    <property type="entry name" value="HTH_AraC"/>
</dbReference>
<comment type="caution">
    <text evidence="6">The sequence shown here is derived from an EMBL/GenBank/DDBJ whole genome shotgun (WGS) entry which is preliminary data.</text>
</comment>
<dbReference type="InterPro" id="IPR029062">
    <property type="entry name" value="Class_I_gatase-like"/>
</dbReference>
<dbReference type="Proteomes" id="UP000247515">
    <property type="component" value="Unassembled WGS sequence"/>
</dbReference>
<reference evidence="6 7" key="1">
    <citation type="submission" date="2016-10" db="EMBL/GenBank/DDBJ databases">
        <authorList>
            <person name="Varghese N."/>
            <person name="Submissions S."/>
        </authorList>
    </citation>
    <scope>NUCLEOTIDE SEQUENCE [LARGE SCALE GENOMIC DNA]</scope>
    <source>
        <strain evidence="6 7">LMG 22274</strain>
    </source>
</reference>
<dbReference type="Gene3D" id="3.40.50.880">
    <property type="match status" value="1"/>
</dbReference>
<evidence type="ECO:0000313" key="6">
    <source>
        <dbReference type="EMBL" id="SEK09731.1"/>
    </source>
</evidence>
<keyword evidence="1" id="KW-0805">Transcription regulation</keyword>
<dbReference type="EMBL" id="FNZM01000018">
    <property type="protein sequence ID" value="SEK09731.1"/>
    <property type="molecule type" value="Genomic_DNA"/>
</dbReference>
<dbReference type="InterPro" id="IPR009057">
    <property type="entry name" value="Homeodomain-like_sf"/>
</dbReference>
<dbReference type="SUPFAM" id="SSF52317">
    <property type="entry name" value="Class I glutamine amidotransferase-like"/>
    <property type="match status" value="1"/>
</dbReference>
<evidence type="ECO:0000259" key="4">
    <source>
        <dbReference type="PROSITE" id="PS01124"/>
    </source>
</evidence>
<dbReference type="Gene3D" id="1.10.10.60">
    <property type="entry name" value="Homeodomain-like"/>
    <property type="match status" value="2"/>
</dbReference>
<dbReference type="GO" id="GO:0003700">
    <property type="term" value="F:DNA-binding transcription factor activity"/>
    <property type="evidence" value="ECO:0007669"/>
    <property type="project" value="InterPro"/>
</dbReference>
<sequence length="334" mass="36722">MECGTRSQRNNVAELRVLPHLDAARRIGLLLFSGFALPEAATVLEMFQSANALSQSEPAMSGKLRYDVTLLSIAGGRIDSSSSVFVWTESVENRRFSDGFHTLFVAGGAGARHALRDERLIRWLQREGSRSEAVVPIGDGRLLLDAAGVERSTHGWDAFLRGAGEPHRSAEGGFAAVATAPVRKALALIEQDFGGDFAREAVGRVMTQQQTSFTATIRENVSGFVSERIQASAKWLEANGDRPITIDDAAQIAAMSERNFLRRFKIEMGVTPSDYLLYVRIDMCCRLLVDTDLPVDKVARRCGLGSGGWLAKLFRKHLSTTPTEYRTNMRRTTA</sequence>
<dbReference type="OrthoDB" id="6831751at2"/>
<keyword evidence="3" id="KW-0804">Transcription</keyword>
<dbReference type="PANTHER" id="PTHR46796">
    <property type="entry name" value="HTH-TYPE TRANSCRIPTIONAL ACTIVATOR RHAS-RELATED"/>
    <property type="match status" value="1"/>
</dbReference>
<accession>A0A1A5XLG0</accession>
<evidence type="ECO:0000256" key="1">
    <source>
        <dbReference type="ARBA" id="ARBA00023015"/>
    </source>
</evidence>
<organism evidence="6 7">
    <name type="scientific">Paraburkholderia tropica</name>
    <dbReference type="NCBI Taxonomy" id="92647"/>
    <lineage>
        <taxon>Bacteria</taxon>
        <taxon>Pseudomonadati</taxon>
        <taxon>Pseudomonadota</taxon>
        <taxon>Betaproteobacteria</taxon>
        <taxon>Burkholderiales</taxon>
        <taxon>Burkholderiaceae</taxon>
        <taxon>Paraburkholderia</taxon>
    </lineage>
</organism>
<keyword evidence="2" id="KW-0238">DNA-binding</keyword>
<evidence type="ECO:0000313" key="7">
    <source>
        <dbReference type="Proteomes" id="UP000183529"/>
    </source>
</evidence>
<dbReference type="SUPFAM" id="SSF46689">
    <property type="entry name" value="Homeodomain-like"/>
    <property type="match status" value="2"/>
</dbReference>
<protein>
    <submittedName>
        <fullName evidence="5">AraC family transcriptional regulator with amidase-like domain</fullName>
    </submittedName>
    <submittedName>
        <fullName evidence="6">Transcriptional regulator, AraC family with amidase-like domain</fullName>
    </submittedName>
</protein>
<feature type="domain" description="HTH araC/xylS-type" evidence="4">
    <location>
        <begin position="230"/>
        <end position="328"/>
    </location>
</feature>
<dbReference type="GO" id="GO:0043565">
    <property type="term" value="F:sequence-specific DNA binding"/>
    <property type="evidence" value="ECO:0007669"/>
    <property type="project" value="InterPro"/>
</dbReference>
<evidence type="ECO:0000256" key="2">
    <source>
        <dbReference type="ARBA" id="ARBA00023125"/>
    </source>
</evidence>
<dbReference type="AlphaFoldDB" id="A0A1A5XLG0"/>
<proteinExistence type="predicted"/>
<reference evidence="5 8" key="2">
    <citation type="submission" date="2018-05" db="EMBL/GenBank/DDBJ databases">
        <title>Genomic Encyclopedia of Type Strains, Phase IV (KMG-V): Genome sequencing to study the core and pangenomes of soil and plant-associated prokaryotes.</title>
        <authorList>
            <person name="Whitman W."/>
        </authorList>
    </citation>
    <scope>NUCLEOTIDE SEQUENCE [LARGE SCALE GENOMIC DNA]</scope>
    <source>
        <strain evidence="5 8">SIr-6563</strain>
    </source>
</reference>
<dbReference type="InterPro" id="IPR050204">
    <property type="entry name" value="AraC_XylS_family_regulators"/>
</dbReference>
<gene>
    <name evidence="5" type="ORF">C7400_103295</name>
    <name evidence="6" type="ORF">SAMN05216550_11849</name>
</gene>
<evidence type="ECO:0000313" key="5">
    <source>
        <dbReference type="EMBL" id="PXX19304.1"/>
    </source>
</evidence>
<dbReference type="Pfam" id="PF12833">
    <property type="entry name" value="HTH_18"/>
    <property type="match status" value="1"/>
</dbReference>
<keyword evidence="8" id="KW-1185">Reference proteome</keyword>
<dbReference type="PROSITE" id="PS01124">
    <property type="entry name" value="HTH_ARAC_FAMILY_2"/>
    <property type="match status" value="1"/>
</dbReference>
<name>A0A1A5XLG0_9BURK</name>
<evidence type="ECO:0000313" key="8">
    <source>
        <dbReference type="Proteomes" id="UP000247515"/>
    </source>
</evidence>
<dbReference type="Proteomes" id="UP000183529">
    <property type="component" value="Unassembled WGS sequence"/>
</dbReference>